<dbReference type="OrthoDB" id="9807246at2"/>
<keyword evidence="2" id="KW-0479">Metal-binding</keyword>
<protein>
    <recommendedName>
        <fullName evidence="5">CENP-V/GFA domain-containing protein</fullName>
    </recommendedName>
</protein>
<evidence type="ECO:0000313" key="6">
    <source>
        <dbReference type="EMBL" id="ODR90954.1"/>
    </source>
</evidence>
<evidence type="ECO:0000256" key="1">
    <source>
        <dbReference type="ARBA" id="ARBA00005495"/>
    </source>
</evidence>
<dbReference type="Pfam" id="PF04828">
    <property type="entry name" value="GFA"/>
    <property type="match status" value="1"/>
</dbReference>
<evidence type="ECO:0000259" key="5">
    <source>
        <dbReference type="PROSITE" id="PS51891"/>
    </source>
</evidence>
<dbReference type="GO" id="GO:0046872">
    <property type="term" value="F:metal ion binding"/>
    <property type="evidence" value="ECO:0007669"/>
    <property type="project" value="UniProtKB-KW"/>
</dbReference>
<dbReference type="AlphaFoldDB" id="A0A1E3VBG7"/>
<dbReference type="Gene3D" id="3.90.1590.10">
    <property type="entry name" value="glutathione-dependent formaldehyde- activating enzyme (gfa)"/>
    <property type="match status" value="1"/>
</dbReference>
<name>A0A1E3VBG7_9HYPH</name>
<dbReference type="InterPro" id="IPR006913">
    <property type="entry name" value="CENP-V/GFA"/>
</dbReference>
<reference evidence="7" key="1">
    <citation type="submission" date="2016-05" db="EMBL/GenBank/DDBJ databases">
        <authorList>
            <person name="Li Y."/>
        </authorList>
    </citation>
    <scope>NUCLEOTIDE SEQUENCE [LARGE SCALE GENOMIC DNA]</scope>
    <source>
        <strain evidence="7">YIC4027</strain>
    </source>
</reference>
<evidence type="ECO:0000256" key="3">
    <source>
        <dbReference type="ARBA" id="ARBA00022833"/>
    </source>
</evidence>
<comment type="similarity">
    <text evidence="1">Belongs to the Gfa family.</text>
</comment>
<accession>A0A1E3VBG7</accession>
<dbReference type="Proteomes" id="UP000094342">
    <property type="component" value="Unassembled WGS sequence"/>
</dbReference>
<evidence type="ECO:0000256" key="4">
    <source>
        <dbReference type="ARBA" id="ARBA00023239"/>
    </source>
</evidence>
<dbReference type="EMBL" id="LYBW01000057">
    <property type="protein sequence ID" value="ODR90954.1"/>
    <property type="molecule type" value="Genomic_DNA"/>
</dbReference>
<evidence type="ECO:0000256" key="2">
    <source>
        <dbReference type="ARBA" id="ARBA00022723"/>
    </source>
</evidence>
<dbReference type="SUPFAM" id="SSF51316">
    <property type="entry name" value="Mss4-like"/>
    <property type="match status" value="1"/>
</dbReference>
<keyword evidence="7" id="KW-1185">Reference proteome</keyword>
<dbReference type="InterPro" id="IPR011057">
    <property type="entry name" value="Mss4-like_sf"/>
</dbReference>
<comment type="caution">
    <text evidence="6">The sequence shown here is derived from an EMBL/GenBank/DDBJ whole genome shotgun (WGS) entry which is preliminary data.</text>
</comment>
<organism evidence="6 7">
    <name type="scientific">Sinorhizobium alkalisoli</name>
    <dbReference type="NCBI Taxonomy" id="1752398"/>
    <lineage>
        <taxon>Bacteria</taxon>
        <taxon>Pseudomonadati</taxon>
        <taxon>Pseudomonadota</taxon>
        <taxon>Alphaproteobacteria</taxon>
        <taxon>Hyphomicrobiales</taxon>
        <taxon>Rhizobiaceae</taxon>
        <taxon>Sinorhizobium/Ensifer group</taxon>
        <taxon>Sinorhizobium</taxon>
    </lineage>
</organism>
<dbReference type="PANTHER" id="PTHR33337:SF3">
    <property type="entry name" value="CENP-V_GFA DOMAIN-CONTAINING PROTEIN"/>
    <property type="match status" value="1"/>
</dbReference>
<keyword evidence="4" id="KW-0456">Lyase</keyword>
<evidence type="ECO:0000313" key="7">
    <source>
        <dbReference type="Proteomes" id="UP000094342"/>
    </source>
</evidence>
<keyword evidence="3" id="KW-0862">Zinc</keyword>
<dbReference type="PROSITE" id="PS51891">
    <property type="entry name" value="CENP_V_GFA"/>
    <property type="match status" value="1"/>
</dbReference>
<sequence length="159" mass="17661">MSETFEGDCQCGHCRYRIGGRSLALFACHCRECQKQSGSAFGMAFWIAPSQVELGLGELSSWTRETPTGRRMICDFCPECGTRLFHRQQGRTDLISIKPGTLDDTSALAPVAHIWLDSAQGWSRIGEECLQYPGNPEDFAPLFARWNEGREPAKPACGK</sequence>
<gene>
    <name evidence="6" type="ORF">A8M32_13140</name>
</gene>
<feature type="domain" description="CENP-V/GFA" evidence="5">
    <location>
        <begin position="5"/>
        <end position="117"/>
    </location>
</feature>
<dbReference type="RefSeq" id="WP_069458828.1">
    <property type="nucleotide sequence ID" value="NZ_LYBW01000057.1"/>
</dbReference>
<dbReference type="STRING" id="1752398.A8M32_13140"/>
<dbReference type="GO" id="GO:0016846">
    <property type="term" value="F:carbon-sulfur lyase activity"/>
    <property type="evidence" value="ECO:0007669"/>
    <property type="project" value="InterPro"/>
</dbReference>
<dbReference type="PANTHER" id="PTHR33337">
    <property type="entry name" value="GFA DOMAIN-CONTAINING PROTEIN"/>
    <property type="match status" value="1"/>
</dbReference>
<proteinExistence type="inferred from homology"/>